<name>A0AAU9XKL2_9CNID</name>
<keyword evidence="2" id="KW-1185">Reference proteome</keyword>
<dbReference type="EMBL" id="CALNXJ010000045">
    <property type="protein sequence ID" value="CAH3149216.1"/>
    <property type="molecule type" value="Genomic_DNA"/>
</dbReference>
<accession>A0AAU9XKL2</accession>
<protein>
    <recommendedName>
        <fullName evidence="3">Reverse transcriptase domain-containing protein</fullName>
    </recommendedName>
</protein>
<proteinExistence type="predicted"/>
<sequence length="129" mass="15042">MREAAYQIATFRLQYRGPPTYQLSKYLTTILQPLTDKSRRKPQSTKDFIKATKTVQIPDDYKLVSFDVKSLFTNVTVHEIRDDGNIKEIHRVTGGPYGGMYVNQQFETLLEELFGIQRIQKFKKQHPSD</sequence>
<dbReference type="AlphaFoldDB" id="A0AAU9XKL2"/>
<comment type="caution">
    <text evidence="1">The sequence shown here is derived from an EMBL/GenBank/DDBJ whole genome shotgun (WGS) entry which is preliminary data.</text>
</comment>
<organism evidence="1 2">
    <name type="scientific">Pocillopora meandrina</name>
    <dbReference type="NCBI Taxonomy" id="46732"/>
    <lineage>
        <taxon>Eukaryota</taxon>
        <taxon>Metazoa</taxon>
        <taxon>Cnidaria</taxon>
        <taxon>Anthozoa</taxon>
        <taxon>Hexacorallia</taxon>
        <taxon>Scleractinia</taxon>
        <taxon>Astrocoeniina</taxon>
        <taxon>Pocilloporidae</taxon>
        <taxon>Pocillopora</taxon>
    </lineage>
</organism>
<reference evidence="1 2" key="1">
    <citation type="submission" date="2022-05" db="EMBL/GenBank/DDBJ databases">
        <authorList>
            <consortium name="Genoscope - CEA"/>
            <person name="William W."/>
        </authorList>
    </citation>
    <scope>NUCLEOTIDE SEQUENCE [LARGE SCALE GENOMIC DNA]</scope>
</reference>
<evidence type="ECO:0000313" key="2">
    <source>
        <dbReference type="Proteomes" id="UP001159428"/>
    </source>
</evidence>
<evidence type="ECO:0000313" key="1">
    <source>
        <dbReference type="EMBL" id="CAH3149216.1"/>
    </source>
</evidence>
<evidence type="ECO:0008006" key="3">
    <source>
        <dbReference type="Google" id="ProtNLM"/>
    </source>
</evidence>
<dbReference type="Proteomes" id="UP001159428">
    <property type="component" value="Unassembled WGS sequence"/>
</dbReference>
<gene>
    <name evidence="1" type="ORF">PMEA_00024049</name>
</gene>